<dbReference type="PANTHER" id="PTHR43161">
    <property type="entry name" value="SORBITOL DEHYDROGENASE"/>
    <property type="match status" value="1"/>
</dbReference>
<name>A0A014LWI9_9GAMM</name>
<evidence type="ECO:0000313" key="9">
    <source>
        <dbReference type="Proteomes" id="UP000019918"/>
    </source>
</evidence>
<evidence type="ECO:0000256" key="2">
    <source>
        <dbReference type="ARBA" id="ARBA00008072"/>
    </source>
</evidence>
<evidence type="ECO:0000256" key="3">
    <source>
        <dbReference type="ARBA" id="ARBA00022723"/>
    </source>
</evidence>
<dbReference type="EMBL" id="JFHN01000069">
    <property type="protein sequence ID" value="EXU73956.1"/>
    <property type="molecule type" value="Genomic_DNA"/>
</dbReference>
<dbReference type="SUPFAM" id="SSF50129">
    <property type="entry name" value="GroES-like"/>
    <property type="match status" value="1"/>
</dbReference>
<keyword evidence="4 6" id="KW-0862">Zinc</keyword>
<feature type="domain" description="Enoyl reductase (ER)" evidence="7">
    <location>
        <begin position="9"/>
        <end position="342"/>
    </location>
</feature>
<dbReference type="GO" id="GO:0016740">
    <property type="term" value="F:transferase activity"/>
    <property type="evidence" value="ECO:0007669"/>
    <property type="project" value="UniProtKB-KW"/>
</dbReference>
<keyword evidence="5" id="KW-0560">Oxidoreductase</keyword>
<evidence type="ECO:0000256" key="4">
    <source>
        <dbReference type="ARBA" id="ARBA00022833"/>
    </source>
</evidence>
<dbReference type="SUPFAM" id="SSF51735">
    <property type="entry name" value="NAD(P)-binding Rossmann-fold domains"/>
    <property type="match status" value="1"/>
</dbReference>
<dbReference type="InterPro" id="IPR045306">
    <property type="entry name" value="SDH-like"/>
</dbReference>
<dbReference type="SMART" id="SM00829">
    <property type="entry name" value="PKS_ER"/>
    <property type="match status" value="1"/>
</dbReference>
<organism evidence="8 9">
    <name type="scientific">Erwinia mallotivora</name>
    <dbReference type="NCBI Taxonomy" id="69222"/>
    <lineage>
        <taxon>Bacteria</taxon>
        <taxon>Pseudomonadati</taxon>
        <taxon>Pseudomonadota</taxon>
        <taxon>Gammaproteobacteria</taxon>
        <taxon>Enterobacterales</taxon>
        <taxon>Erwiniaceae</taxon>
        <taxon>Erwinia</taxon>
    </lineage>
</organism>
<dbReference type="InterPro" id="IPR013149">
    <property type="entry name" value="ADH-like_C"/>
</dbReference>
<evidence type="ECO:0000259" key="7">
    <source>
        <dbReference type="SMART" id="SM00829"/>
    </source>
</evidence>
<dbReference type="Proteomes" id="UP000019918">
    <property type="component" value="Unassembled WGS sequence"/>
</dbReference>
<dbReference type="CDD" id="cd05285">
    <property type="entry name" value="sorbitol_DH"/>
    <property type="match status" value="1"/>
</dbReference>
<dbReference type="InterPro" id="IPR036291">
    <property type="entry name" value="NAD(P)-bd_dom_sf"/>
</dbReference>
<keyword evidence="3 6" id="KW-0479">Metal-binding</keyword>
<dbReference type="OrthoDB" id="9773078at2"/>
<dbReference type="InterPro" id="IPR011032">
    <property type="entry name" value="GroES-like_sf"/>
</dbReference>
<comment type="cofactor">
    <cofactor evidence="1 6">
        <name>Zn(2+)</name>
        <dbReference type="ChEBI" id="CHEBI:29105"/>
    </cofactor>
</comment>
<dbReference type="Gene3D" id="3.40.50.720">
    <property type="entry name" value="NAD(P)-binding Rossmann-like Domain"/>
    <property type="match status" value="1"/>
</dbReference>
<dbReference type="GO" id="GO:0016616">
    <property type="term" value="F:oxidoreductase activity, acting on the CH-OH group of donors, NAD or NADP as acceptor"/>
    <property type="evidence" value="ECO:0007669"/>
    <property type="project" value="InterPro"/>
</dbReference>
<keyword evidence="9" id="KW-1185">Reference proteome</keyword>
<evidence type="ECO:0000256" key="1">
    <source>
        <dbReference type="ARBA" id="ARBA00001947"/>
    </source>
</evidence>
<evidence type="ECO:0000256" key="6">
    <source>
        <dbReference type="RuleBase" id="RU361277"/>
    </source>
</evidence>
<proteinExistence type="inferred from homology"/>
<evidence type="ECO:0000256" key="5">
    <source>
        <dbReference type="ARBA" id="ARBA00023002"/>
    </source>
</evidence>
<dbReference type="STRING" id="69222.BG55_19545"/>
<comment type="caution">
    <text evidence="8">The sequence shown here is derived from an EMBL/GenBank/DDBJ whole genome shotgun (WGS) entry which is preliminary data.</text>
</comment>
<gene>
    <name evidence="8" type="ORF">BG55_19545</name>
</gene>
<dbReference type="PANTHER" id="PTHR43161:SF9">
    <property type="entry name" value="SORBITOL DEHYDROGENASE"/>
    <property type="match status" value="1"/>
</dbReference>
<evidence type="ECO:0000313" key="8">
    <source>
        <dbReference type="EMBL" id="EXU73956.1"/>
    </source>
</evidence>
<protein>
    <submittedName>
        <fullName evidence="8">Sulfurtransferase</fullName>
    </submittedName>
</protein>
<dbReference type="PATRIC" id="fig|69222.5.peg.3984"/>
<dbReference type="GO" id="GO:0008270">
    <property type="term" value="F:zinc ion binding"/>
    <property type="evidence" value="ECO:0007669"/>
    <property type="project" value="InterPro"/>
</dbReference>
<reference evidence="8 9" key="1">
    <citation type="submission" date="2014-02" db="EMBL/GenBank/DDBJ databases">
        <title>Draft genome of Erwinia mallotivora strain BT-MARDI, a papaya dieback pathogen.</title>
        <authorList>
            <person name="Redzuan R."/>
            <person name="Abu Bakar N."/>
            <person name="Badrun R."/>
            <person name="Mohd Raih M.F."/>
            <person name="Rozano L."/>
            <person name="Mat Amin N."/>
        </authorList>
    </citation>
    <scope>NUCLEOTIDE SEQUENCE [LARGE SCALE GENOMIC DNA]</scope>
    <source>
        <strain evidence="8 9">BT-MARDI</strain>
    </source>
</reference>
<dbReference type="Pfam" id="PF08240">
    <property type="entry name" value="ADH_N"/>
    <property type="match status" value="1"/>
</dbReference>
<comment type="similarity">
    <text evidence="2 6">Belongs to the zinc-containing alcohol dehydrogenase family.</text>
</comment>
<sequence>MRALVLEQKQHISLRDIVPDEELGDNDVQIEIKAVGICGSDIHYYQHGKIGPFIVDKPMILGHEAAGVVTATGKNVHHLRCGDRVCMEPGIPDFSSWQSRVGRYNLDPSVRFWATPPVHGCLRESVIHPAALTYKLPDNVSFTQGAMVEPLAVGVHAVCQAGIKPGDIALVTGAGPIGMMTAVAALAAGCSDVIVSDVFDEKLAFTHHYPGLHGVNVRASGALSRAVAHLTDGQGADVIFECSGALPALGSLPEYASPGATVVLVGMPVETAPMDIVAAQAKEITFKTLFRYVNCYPRTLRLLSRGKLPVDALISRSYPFEDSVEAFRYAAAGHPEEMKIVITF</sequence>
<dbReference type="PROSITE" id="PS00059">
    <property type="entry name" value="ADH_ZINC"/>
    <property type="match status" value="1"/>
</dbReference>
<dbReference type="InterPro" id="IPR013154">
    <property type="entry name" value="ADH-like_N"/>
</dbReference>
<keyword evidence="8" id="KW-0808">Transferase</keyword>
<dbReference type="InterPro" id="IPR002328">
    <property type="entry name" value="ADH_Zn_CS"/>
</dbReference>
<dbReference type="InterPro" id="IPR020843">
    <property type="entry name" value="ER"/>
</dbReference>
<dbReference type="Gene3D" id="3.90.180.10">
    <property type="entry name" value="Medium-chain alcohol dehydrogenases, catalytic domain"/>
    <property type="match status" value="1"/>
</dbReference>
<dbReference type="AlphaFoldDB" id="A0A014LWI9"/>
<dbReference type="Pfam" id="PF00107">
    <property type="entry name" value="ADH_zinc_N"/>
    <property type="match status" value="1"/>
</dbReference>
<accession>A0A014LWI9</accession>
<dbReference type="RefSeq" id="WP_034940516.1">
    <property type="nucleotide sequence ID" value="NZ_JFHN01000069.1"/>
</dbReference>